<dbReference type="PROSITE" id="PS50977">
    <property type="entry name" value="HTH_TETR_2"/>
    <property type="match status" value="1"/>
</dbReference>
<dbReference type="Pfam" id="PF00440">
    <property type="entry name" value="TetR_N"/>
    <property type="match status" value="1"/>
</dbReference>
<protein>
    <submittedName>
        <fullName evidence="4">TetR/AcrR family transcriptional regulator</fullName>
    </submittedName>
</protein>
<feature type="domain" description="HTH tetR-type" evidence="3">
    <location>
        <begin position="20"/>
        <end position="80"/>
    </location>
</feature>
<dbReference type="InterPro" id="IPR036271">
    <property type="entry name" value="Tet_transcr_reg_TetR-rel_C_sf"/>
</dbReference>
<dbReference type="InterPro" id="IPR050624">
    <property type="entry name" value="HTH-type_Tx_Regulator"/>
</dbReference>
<evidence type="ECO:0000313" key="4">
    <source>
        <dbReference type="EMBL" id="MEE2059638.1"/>
    </source>
</evidence>
<dbReference type="PANTHER" id="PTHR43479">
    <property type="entry name" value="ACREF/ENVCD OPERON REPRESSOR-RELATED"/>
    <property type="match status" value="1"/>
</dbReference>
<evidence type="ECO:0000313" key="5">
    <source>
        <dbReference type="Proteomes" id="UP001336020"/>
    </source>
</evidence>
<dbReference type="EMBL" id="JAUTXY010000009">
    <property type="protein sequence ID" value="MEE2059638.1"/>
    <property type="molecule type" value="Genomic_DNA"/>
</dbReference>
<comment type="caution">
    <text evidence="4">The sequence shown here is derived from an EMBL/GenBank/DDBJ whole genome shotgun (WGS) entry which is preliminary data.</text>
</comment>
<dbReference type="PANTHER" id="PTHR43479:SF11">
    <property type="entry name" value="ACREF_ENVCD OPERON REPRESSOR-RELATED"/>
    <property type="match status" value="1"/>
</dbReference>
<organism evidence="4 5">
    <name type="scientific">Rhodococcus artemisiae</name>
    <dbReference type="NCBI Taxonomy" id="714159"/>
    <lineage>
        <taxon>Bacteria</taxon>
        <taxon>Bacillati</taxon>
        <taxon>Actinomycetota</taxon>
        <taxon>Actinomycetes</taxon>
        <taxon>Mycobacteriales</taxon>
        <taxon>Nocardiaceae</taxon>
        <taxon>Rhodococcus</taxon>
    </lineage>
</organism>
<evidence type="ECO:0000259" key="3">
    <source>
        <dbReference type="PROSITE" id="PS50977"/>
    </source>
</evidence>
<dbReference type="InterPro" id="IPR001647">
    <property type="entry name" value="HTH_TetR"/>
</dbReference>
<dbReference type="InterPro" id="IPR009057">
    <property type="entry name" value="Homeodomain-like_sf"/>
</dbReference>
<accession>A0ABU7LDL7</accession>
<keyword evidence="1 2" id="KW-0238">DNA-binding</keyword>
<dbReference type="SUPFAM" id="SSF48498">
    <property type="entry name" value="Tetracyclin repressor-like, C-terminal domain"/>
    <property type="match status" value="1"/>
</dbReference>
<dbReference type="Proteomes" id="UP001336020">
    <property type="component" value="Unassembled WGS sequence"/>
</dbReference>
<evidence type="ECO:0000256" key="1">
    <source>
        <dbReference type="ARBA" id="ARBA00023125"/>
    </source>
</evidence>
<sequence length="224" mass="25645">MNPVAAPAERSFRNRQDKYDERRVQLAESALATLGELGYARTSLREIAQNSPFSHGVVHYYFKNKTALILHCVRYYKSRCMTRYDEIVDTALTADELRRGFADKLLETLRTEAPMHRLWYDLRNQAMFDPELREDVSAIDNGLCDMIDRVLTRYAELSDAVPRYDRNVAYSMLDGIFLAALLEHLIERDARTEAGETDDASATESSDRLRDKAFTLLPDLVAAP</sequence>
<proteinExistence type="predicted"/>
<dbReference type="Gene3D" id="1.10.357.10">
    <property type="entry name" value="Tetracycline Repressor, domain 2"/>
    <property type="match status" value="1"/>
</dbReference>
<dbReference type="SUPFAM" id="SSF46689">
    <property type="entry name" value="Homeodomain-like"/>
    <property type="match status" value="1"/>
</dbReference>
<dbReference type="RefSeq" id="WP_330134861.1">
    <property type="nucleotide sequence ID" value="NZ_JAUTXY010000009.1"/>
</dbReference>
<keyword evidence="5" id="KW-1185">Reference proteome</keyword>
<evidence type="ECO:0000256" key="2">
    <source>
        <dbReference type="PROSITE-ProRule" id="PRU00335"/>
    </source>
</evidence>
<feature type="DNA-binding region" description="H-T-H motif" evidence="2">
    <location>
        <begin position="43"/>
        <end position="62"/>
    </location>
</feature>
<name>A0ABU7LDL7_9NOCA</name>
<gene>
    <name evidence="4" type="ORF">Q7514_19140</name>
</gene>
<reference evidence="4 5" key="1">
    <citation type="submission" date="2023-07" db="EMBL/GenBank/DDBJ databases">
        <authorList>
            <person name="Girao M."/>
            <person name="Carvalho M.F."/>
        </authorList>
    </citation>
    <scope>NUCLEOTIDE SEQUENCE [LARGE SCALE GENOMIC DNA]</scope>
    <source>
        <strain evidence="4 5">YIM65754</strain>
    </source>
</reference>